<name>A0A9X9M3X7_GULGU</name>
<feature type="non-terminal residue" evidence="1">
    <location>
        <position position="38"/>
    </location>
</feature>
<accession>A0A9X9M3X7</accession>
<sequence>MDGPTPQYGAMWRNGVPGTTDYYRSVTLMLGLHKNSPS</sequence>
<dbReference type="Proteomes" id="UP000269945">
    <property type="component" value="Unassembled WGS sequence"/>
</dbReference>
<keyword evidence="2" id="KW-1185">Reference proteome</keyword>
<gene>
    <name evidence="1" type="ORF">BN2614_LOCUS1</name>
</gene>
<dbReference type="EMBL" id="CYRY02041737">
    <property type="protein sequence ID" value="VCX31580.1"/>
    <property type="molecule type" value="Genomic_DNA"/>
</dbReference>
<protein>
    <submittedName>
        <fullName evidence="1">Uncharacterized protein</fullName>
    </submittedName>
</protein>
<evidence type="ECO:0000313" key="2">
    <source>
        <dbReference type="Proteomes" id="UP000269945"/>
    </source>
</evidence>
<comment type="caution">
    <text evidence="1">The sequence shown here is derived from an EMBL/GenBank/DDBJ whole genome shotgun (WGS) entry which is preliminary data.</text>
</comment>
<organism evidence="1 2">
    <name type="scientific">Gulo gulo</name>
    <name type="common">Wolverine</name>
    <name type="synonym">Gluton</name>
    <dbReference type="NCBI Taxonomy" id="48420"/>
    <lineage>
        <taxon>Eukaryota</taxon>
        <taxon>Metazoa</taxon>
        <taxon>Chordata</taxon>
        <taxon>Craniata</taxon>
        <taxon>Vertebrata</taxon>
        <taxon>Euteleostomi</taxon>
        <taxon>Mammalia</taxon>
        <taxon>Eutheria</taxon>
        <taxon>Laurasiatheria</taxon>
        <taxon>Carnivora</taxon>
        <taxon>Caniformia</taxon>
        <taxon>Musteloidea</taxon>
        <taxon>Mustelidae</taxon>
        <taxon>Guloninae</taxon>
        <taxon>Gulo</taxon>
    </lineage>
</organism>
<reference evidence="1 2" key="1">
    <citation type="submission" date="2018-10" db="EMBL/GenBank/DDBJ databases">
        <authorList>
            <person name="Ekblom R."/>
            <person name="Jareborg N."/>
        </authorList>
    </citation>
    <scope>NUCLEOTIDE SEQUENCE [LARGE SCALE GENOMIC DNA]</scope>
    <source>
        <tissue evidence="1">Muscle</tissue>
    </source>
</reference>
<evidence type="ECO:0000313" key="1">
    <source>
        <dbReference type="EMBL" id="VCX31580.1"/>
    </source>
</evidence>
<proteinExistence type="predicted"/>
<dbReference type="AlphaFoldDB" id="A0A9X9M3X7"/>